<proteinExistence type="predicted"/>
<gene>
    <name evidence="4" type="ORF">TREES_T100003201</name>
</gene>
<evidence type="ECO:0000256" key="2">
    <source>
        <dbReference type="ARBA" id="ARBA00023274"/>
    </source>
</evidence>
<dbReference type="GO" id="GO:1990904">
    <property type="term" value="C:ribonucleoprotein complex"/>
    <property type="evidence" value="ECO:0007669"/>
    <property type="project" value="UniProtKB-KW"/>
</dbReference>
<evidence type="ECO:0000313" key="5">
    <source>
        <dbReference type="Proteomes" id="UP000011518"/>
    </source>
</evidence>
<dbReference type="AlphaFoldDB" id="L9KFB7"/>
<reference evidence="5" key="1">
    <citation type="submission" date="2012-07" db="EMBL/GenBank/DDBJ databases">
        <title>Genome of the Chinese tree shrew, a rising model animal genetically related to primates.</title>
        <authorList>
            <person name="Zhang G."/>
            <person name="Fan Y."/>
            <person name="Yao Y."/>
            <person name="Huang Z."/>
        </authorList>
    </citation>
    <scope>NUCLEOTIDE SEQUENCE [LARGE SCALE GENOMIC DNA]</scope>
</reference>
<evidence type="ECO:0000256" key="3">
    <source>
        <dbReference type="SAM" id="MobiDB-lite"/>
    </source>
</evidence>
<protein>
    <submittedName>
        <fullName evidence="4">60S ribosomal protein L21</fullName>
    </submittedName>
</protein>
<dbReference type="STRING" id="246437.L9KFB7"/>
<dbReference type="GO" id="GO:0003735">
    <property type="term" value="F:structural constituent of ribosome"/>
    <property type="evidence" value="ECO:0007669"/>
    <property type="project" value="InterPro"/>
</dbReference>
<evidence type="ECO:0000313" key="4">
    <source>
        <dbReference type="EMBL" id="ELW61421.1"/>
    </source>
</evidence>
<keyword evidence="2" id="KW-0687">Ribonucleoprotein</keyword>
<dbReference type="Gene3D" id="6.10.250.3260">
    <property type="match status" value="1"/>
</dbReference>
<dbReference type="PANTHER" id="PTHR20981">
    <property type="entry name" value="60S RIBOSOMAL PROTEIN L21"/>
    <property type="match status" value="1"/>
</dbReference>
<evidence type="ECO:0000256" key="1">
    <source>
        <dbReference type="ARBA" id="ARBA00022980"/>
    </source>
</evidence>
<organism evidence="4 5">
    <name type="scientific">Tupaia chinensis</name>
    <name type="common">Chinese tree shrew</name>
    <name type="synonym">Tupaia belangeri chinensis</name>
    <dbReference type="NCBI Taxonomy" id="246437"/>
    <lineage>
        <taxon>Eukaryota</taxon>
        <taxon>Metazoa</taxon>
        <taxon>Chordata</taxon>
        <taxon>Craniata</taxon>
        <taxon>Vertebrata</taxon>
        <taxon>Euteleostomi</taxon>
        <taxon>Mammalia</taxon>
        <taxon>Eutheria</taxon>
        <taxon>Euarchontoglires</taxon>
        <taxon>Scandentia</taxon>
        <taxon>Tupaiidae</taxon>
        <taxon>Tupaia</taxon>
    </lineage>
</organism>
<keyword evidence="1 4" id="KW-0689">Ribosomal protein</keyword>
<feature type="region of interest" description="Disordered" evidence="3">
    <location>
        <begin position="1"/>
        <end position="20"/>
    </location>
</feature>
<dbReference type="InterPro" id="IPR036948">
    <property type="entry name" value="Ribosomal_eL21_sf"/>
</dbReference>
<dbReference type="Pfam" id="PF01157">
    <property type="entry name" value="Ribosomal_L21e"/>
    <property type="match status" value="1"/>
</dbReference>
<dbReference type="InterPro" id="IPR001147">
    <property type="entry name" value="Ribosomal_eL21"/>
</dbReference>
<sequence length="104" mass="12372">MNQNDEHKEKEEKHPIKTGRVYEVTQHAVGTVVGKRGKRKILGRRMNERIEHVDHPKSRDSFLKRVKENDRNKKEATEKGTWVQLKRQLLHPEKPQCENRWKGA</sequence>
<feature type="compositionally biased region" description="Basic and acidic residues" evidence="3">
    <location>
        <begin position="1"/>
        <end position="15"/>
    </location>
</feature>
<dbReference type="GO" id="GO:0005840">
    <property type="term" value="C:ribosome"/>
    <property type="evidence" value="ECO:0007669"/>
    <property type="project" value="UniProtKB-KW"/>
</dbReference>
<dbReference type="Gene3D" id="2.30.30.70">
    <property type="entry name" value="Ribosomal protein L21"/>
    <property type="match status" value="1"/>
</dbReference>
<dbReference type="GO" id="GO:0006412">
    <property type="term" value="P:translation"/>
    <property type="evidence" value="ECO:0007669"/>
    <property type="project" value="InterPro"/>
</dbReference>
<dbReference type="InParanoid" id="L9KFB7"/>
<dbReference type="EMBL" id="KB320878">
    <property type="protein sequence ID" value="ELW61421.1"/>
    <property type="molecule type" value="Genomic_DNA"/>
</dbReference>
<dbReference type="Proteomes" id="UP000011518">
    <property type="component" value="Unassembled WGS sequence"/>
</dbReference>
<accession>L9KFB7</accession>
<keyword evidence="5" id="KW-1185">Reference proteome</keyword>
<reference evidence="5" key="2">
    <citation type="journal article" date="2013" name="Nat. Commun.">
        <title>Genome of the Chinese tree shrew.</title>
        <authorList>
            <person name="Fan Y."/>
            <person name="Huang Z.Y."/>
            <person name="Cao C.C."/>
            <person name="Chen C.S."/>
            <person name="Chen Y.X."/>
            <person name="Fan D.D."/>
            <person name="He J."/>
            <person name="Hou H.L."/>
            <person name="Hu L."/>
            <person name="Hu X.T."/>
            <person name="Jiang X.T."/>
            <person name="Lai R."/>
            <person name="Lang Y.S."/>
            <person name="Liang B."/>
            <person name="Liao S.G."/>
            <person name="Mu D."/>
            <person name="Ma Y.Y."/>
            <person name="Niu Y.Y."/>
            <person name="Sun X.Q."/>
            <person name="Xia J.Q."/>
            <person name="Xiao J."/>
            <person name="Xiong Z.Q."/>
            <person name="Xu L."/>
            <person name="Yang L."/>
            <person name="Zhang Y."/>
            <person name="Zhao W."/>
            <person name="Zhao X.D."/>
            <person name="Zheng Y.T."/>
            <person name="Zhou J.M."/>
            <person name="Zhu Y.B."/>
            <person name="Zhang G.J."/>
            <person name="Wang J."/>
            <person name="Yao Y.G."/>
        </authorList>
    </citation>
    <scope>NUCLEOTIDE SEQUENCE [LARGE SCALE GENOMIC DNA]</scope>
</reference>
<name>L9KFB7_TUPCH</name>